<evidence type="ECO:0000256" key="3">
    <source>
        <dbReference type="ARBA" id="ARBA00022723"/>
    </source>
</evidence>
<dbReference type="SUPFAM" id="SSF48576">
    <property type="entry name" value="Terpenoid synthases"/>
    <property type="match status" value="2"/>
</dbReference>
<comment type="similarity">
    <text evidence="7">In the C-terminal section; belongs to the FPP/GGPP synthase family.</text>
</comment>
<evidence type="ECO:0000256" key="6">
    <source>
        <dbReference type="ARBA" id="ARBA00023268"/>
    </source>
</evidence>
<dbReference type="PROSITE" id="PS00723">
    <property type="entry name" value="POLYPRENYL_SYNTHASE_1"/>
    <property type="match status" value="1"/>
</dbReference>
<evidence type="ECO:0000256" key="5">
    <source>
        <dbReference type="ARBA" id="ARBA00023239"/>
    </source>
</evidence>
<dbReference type="AlphaFoldDB" id="A0AAD6D6Z2"/>
<dbReference type="PROSITE" id="PS00444">
    <property type="entry name" value="POLYPRENYL_SYNTHASE_2"/>
    <property type="match status" value="1"/>
</dbReference>
<keyword evidence="5" id="KW-0456">Lyase</keyword>
<sequence>MQLKTRLRKALTRKQSSSVLSTKSDAEGFFHSEPLDDVQLQECDVFTTFPSRVHKLNAQTVESAKLSNFEITSAMGQWKPGLPCKLNSCIGYATSVLFPECLPERLDTVTMVLELGTIYDDMVDHGEVQQAEELQRILVLILRTAQGHHTHKLRRDSKEQRAAVKMAAGFTAKYGAEWKVLVKRILDSWTHPMNHEANKDQVPDVEECISQQVVNKGTRVILGILEFSLGVLLSGAEKKGIKHILEVAERIIANTNDYFSWEVEKNEGGRVDNMIKFIMEKEGRSEQEAREKLKIAILDDEAKYQLLSSQFLQAPQTVSAHVRKYLAMLELLLGGHHVWYAASERYKVHVLPNGKGTTTSTTQDKSEDTSSQHFSGTATTSTILDNFALMGPVHYIESLPSKNMRSKVIDALNVWFKLPDHELDAIKGAINDLHNSTLILDDIQDASVLRRGYATTHRVFGSAQCINSATYMVARAVSRLVAYPDADQQLIKIFLEGLKKLAMGQSWDIDWKVKGKCPSIKGYMAMVDGKTGAMFEMIIRMMDFFSTTASWPIEELIQLSVSLGRWYQVRDDYQNLQDEQYTLQKGFCEDLDEGKLSYPLTVCCHRDPTAENIIMGIFRQASEGSLAVNVKKQILDLYRRTGALQETWEMIEHLKRSTETALSRFESITGERNPDFRALVNLLGDVSRPLQELNKRGDD</sequence>
<comment type="pathway">
    <text evidence="1">Secondary metabolite biosynthesis; terpenoid biosynthesis.</text>
</comment>
<reference evidence="10 11" key="1">
    <citation type="journal article" date="2023" name="IMA Fungus">
        <title>Comparative genomic study of the Penicillium genus elucidates a diverse pangenome and 15 lateral gene transfer events.</title>
        <authorList>
            <person name="Petersen C."/>
            <person name="Sorensen T."/>
            <person name="Nielsen M.R."/>
            <person name="Sondergaard T.E."/>
            <person name="Sorensen J.L."/>
            <person name="Fitzpatrick D.A."/>
            <person name="Frisvad J.C."/>
            <person name="Nielsen K.L."/>
        </authorList>
    </citation>
    <scope>NUCLEOTIDE SEQUENCE [LARGE SCALE GENOMIC DNA]</scope>
    <source>
        <strain evidence="10 11">IBT 35679</strain>
    </source>
</reference>
<keyword evidence="2" id="KW-0808">Transferase</keyword>
<dbReference type="Pfam" id="PF19086">
    <property type="entry name" value="Terpene_syn_C_2"/>
    <property type="match status" value="1"/>
</dbReference>
<evidence type="ECO:0000256" key="2">
    <source>
        <dbReference type="ARBA" id="ARBA00022679"/>
    </source>
</evidence>
<protein>
    <recommendedName>
        <fullName evidence="12">Geranylgeranyl pyrophosphate synthase</fullName>
    </recommendedName>
</protein>
<comment type="caution">
    <text evidence="10">The sequence shown here is derived from an EMBL/GenBank/DDBJ whole genome shotgun (WGS) entry which is preliminary data.</text>
</comment>
<dbReference type="Gene3D" id="1.10.600.10">
    <property type="entry name" value="Farnesyl Diphosphate Synthase"/>
    <property type="match status" value="2"/>
</dbReference>
<dbReference type="InterPro" id="IPR008949">
    <property type="entry name" value="Isoprenoid_synthase_dom_sf"/>
</dbReference>
<dbReference type="InterPro" id="IPR000092">
    <property type="entry name" value="Polyprenyl_synt"/>
</dbReference>
<dbReference type="GO" id="GO:0046165">
    <property type="term" value="P:alcohol biosynthetic process"/>
    <property type="evidence" value="ECO:0007669"/>
    <property type="project" value="UniProtKB-ARBA"/>
</dbReference>
<dbReference type="GO" id="GO:0043386">
    <property type="term" value="P:mycotoxin biosynthetic process"/>
    <property type="evidence" value="ECO:0007669"/>
    <property type="project" value="UniProtKB-ARBA"/>
</dbReference>
<comment type="similarity">
    <text evidence="8">In the N-terminal section; belongs to the terpene synthase family.</text>
</comment>
<dbReference type="EMBL" id="JAQIZZ010000001">
    <property type="protein sequence ID" value="KAJ5556513.1"/>
    <property type="molecule type" value="Genomic_DNA"/>
</dbReference>
<evidence type="ECO:0000313" key="10">
    <source>
        <dbReference type="EMBL" id="KAJ5556513.1"/>
    </source>
</evidence>
<evidence type="ECO:0008006" key="12">
    <source>
        <dbReference type="Google" id="ProtNLM"/>
    </source>
</evidence>
<organism evidence="10 11">
    <name type="scientific">Penicillium frequentans</name>
    <dbReference type="NCBI Taxonomy" id="3151616"/>
    <lineage>
        <taxon>Eukaryota</taxon>
        <taxon>Fungi</taxon>
        <taxon>Dikarya</taxon>
        <taxon>Ascomycota</taxon>
        <taxon>Pezizomycotina</taxon>
        <taxon>Eurotiomycetes</taxon>
        <taxon>Eurotiomycetidae</taxon>
        <taxon>Eurotiales</taxon>
        <taxon>Aspergillaceae</taxon>
        <taxon>Penicillium</taxon>
    </lineage>
</organism>
<dbReference type="GO" id="GO:0008299">
    <property type="term" value="P:isoprenoid biosynthetic process"/>
    <property type="evidence" value="ECO:0007669"/>
    <property type="project" value="InterPro"/>
</dbReference>
<evidence type="ECO:0000256" key="4">
    <source>
        <dbReference type="ARBA" id="ARBA00022842"/>
    </source>
</evidence>
<keyword evidence="4" id="KW-0460">Magnesium</keyword>
<gene>
    <name evidence="10" type="ORF">N7494_000428</name>
</gene>
<dbReference type="GO" id="GO:0004659">
    <property type="term" value="F:prenyltransferase activity"/>
    <property type="evidence" value="ECO:0007669"/>
    <property type="project" value="InterPro"/>
</dbReference>
<dbReference type="SFLD" id="SFLDS00005">
    <property type="entry name" value="Isoprenoid_Synthase_Type_I"/>
    <property type="match status" value="1"/>
</dbReference>
<dbReference type="PANTHER" id="PTHR12001:SF72">
    <property type="entry name" value="THIJ_PFPI FAMILY PROTEIN (AFU_ORTHOLOGUE AFUA_3G01210)-RELATED"/>
    <property type="match status" value="1"/>
</dbReference>
<dbReference type="InterPro" id="IPR033749">
    <property type="entry name" value="Polyprenyl_synt_CS"/>
</dbReference>
<name>A0AAD6D6Z2_9EURO</name>
<evidence type="ECO:0000313" key="11">
    <source>
        <dbReference type="Proteomes" id="UP001220324"/>
    </source>
</evidence>
<dbReference type="GO" id="GO:0046872">
    <property type="term" value="F:metal ion binding"/>
    <property type="evidence" value="ECO:0007669"/>
    <property type="project" value="UniProtKB-KW"/>
</dbReference>
<evidence type="ECO:0000256" key="7">
    <source>
        <dbReference type="ARBA" id="ARBA00038363"/>
    </source>
</evidence>
<dbReference type="Proteomes" id="UP001220324">
    <property type="component" value="Unassembled WGS sequence"/>
</dbReference>
<evidence type="ECO:0000256" key="1">
    <source>
        <dbReference type="ARBA" id="ARBA00004721"/>
    </source>
</evidence>
<keyword evidence="3" id="KW-0479">Metal-binding</keyword>
<dbReference type="Pfam" id="PF00348">
    <property type="entry name" value="polyprenyl_synt"/>
    <property type="match status" value="1"/>
</dbReference>
<proteinExistence type="inferred from homology"/>
<keyword evidence="11" id="KW-1185">Reference proteome</keyword>
<dbReference type="GO" id="GO:0016829">
    <property type="term" value="F:lyase activity"/>
    <property type="evidence" value="ECO:0007669"/>
    <property type="project" value="UniProtKB-KW"/>
</dbReference>
<dbReference type="PANTHER" id="PTHR12001">
    <property type="entry name" value="GERANYLGERANYL PYROPHOSPHATE SYNTHASE"/>
    <property type="match status" value="1"/>
</dbReference>
<keyword evidence="6" id="KW-0511">Multifunctional enzyme</keyword>
<evidence type="ECO:0000256" key="8">
    <source>
        <dbReference type="ARBA" id="ARBA00038372"/>
    </source>
</evidence>
<accession>A0AAD6D6Z2</accession>
<feature type="region of interest" description="Disordered" evidence="9">
    <location>
        <begin position="351"/>
        <end position="376"/>
    </location>
</feature>
<evidence type="ECO:0000256" key="9">
    <source>
        <dbReference type="SAM" id="MobiDB-lite"/>
    </source>
</evidence>